<dbReference type="PANTHER" id="PTHR30146">
    <property type="entry name" value="LACI-RELATED TRANSCRIPTIONAL REPRESSOR"/>
    <property type="match status" value="1"/>
</dbReference>
<dbReference type="InterPro" id="IPR000843">
    <property type="entry name" value="HTH_LacI"/>
</dbReference>
<dbReference type="SUPFAM" id="SSF53822">
    <property type="entry name" value="Periplasmic binding protein-like I"/>
    <property type="match status" value="1"/>
</dbReference>
<dbReference type="PANTHER" id="PTHR30146:SF153">
    <property type="entry name" value="LACTOSE OPERON REPRESSOR"/>
    <property type="match status" value="1"/>
</dbReference>
<dbReference type="PRINTS" id="PR00036">
    <property type="entry name" value="HTHLACI"/>
</dbReference>
<dbReference type="InterPro" id="IPR010982">
    <property type="entry name" value="Lambda_DNA-bd_dom_sf"/>
</dbReference>
<dbReference type="Pfam" id="PF13377">
    <property type="entry name" value="Peripla_BP_3"/>
    <property type="match status" value="1"/>
</dbReference>
<feature type="domain" description="HTH lacI-type" evidence="4">
    <location>
        <begin position="3"/>
        <end position="58"/>
    </location>
</feature>
<dbReference type="GO" id="GO:0003677">
    <property type="term" value="F:DNA binding"/>
    <property type="evidence" value="ECO:0007669"/>
    <property type="project" value="UniProtKB-KW"/>
</dbReference>
<accession>A0ABR9PCZ1</accession>
<keyword evidence="3" id="KW-0804">Transcription</keyword>
<evidence type="ECO:0000256" key="1">
    <source>
        <dbReference type="ARBA" id="ARBA00023015"/>
    </source>
</evidence>
<evidence type="ECO:0000313" key="5">
    <source>
        <dbReference type="EMBL" id="MBE3001698.1"/>
    </source>
</evidence>
<protein>
    <submittedName>
        <fullName evidence="5">LacI family DNA-binding transcriptional regulator</fullName>
    </submittedName>
</protein>
<evidence type="ECO:0000256" key="3">
    <source>
        <dbReference type="ARBA" id="ARBA00023163"/>
    </source>
</evidence>
<dbReference type="RefSeq" id="WP_193124290.1">
    <property type="nucleotide sequence ID" value="NZ_JADBGI010000027.1"/>
</dbReference>
<dbReference type="InterPro" id="IPR028082">
    <property type="entry name" value="Peripla_BP_I"/>
</dbReference>
<dbReference type="Pfam" id="PF00356">
    <property type="entry name" value="LacI"/>
    <property type="match status" value="1"/>
</dbReference>
<dbReference type="PROSITE" id="PS00356">
    <property type="entry name" value="HTH_LACI_1"/>
    <property type="match status" value="1"/>
</dbReference>
<reference evidence="5 6" key="1">
    <citation type="submission" date="2020-09" db="EMBL/GenBank/DDBJ databases">
        <title>Diversity and distribution of actinomycetes associated with coral in the coast of Hainan.</title>
        <authorList>
            <person name="Li F."/>
        </authorList>
    </citation>
    <scope>NUCLEOTIDE SEQUENCE [LARGE SCALE GENOMIC DNA]</scope>
    <source>
        <strain evidence="5 6">HNM0947</strain>
    </source>
</reference>
<evidence type="ECO:0000313" key="6">
    <source>
        <dbReference type="Proteomes" id="UP000806528"/>
    </source>
</evidence>
<name>A0ABR9PCZ1_9ACTN</name>
<dbReference type="Proteomes" id="UP000806528">
    <property type="component" value="Unassembled WGS sequence"/>
</dbReference>
<organism evidence="5 6">
    <name type="scientific">Nocardiopsis coralli</name>
    <dbReference type="NCBI Taxonomy" id="2772213"/>
    <lineage>
        <taxon>Bacteria</taxon>
        <taxon>Bacillati</taxon>
        <taxon>Actinomycetota</taxon>
        <taxon>Actinomycetes</taxon>
        <taxon>Streptosporangiales</taxon>
        <taxon>Nocardiopsidaceae</taxon>
        <taxon>Nocardiopsis</taxon>
    </lineage>
</organism>
<dbReference type="CDD" id="cd06292">
    <property type="entry name" value="PBP1_AglR_RafR-like"/>
    <property type="match status" value="1"/>
</dbReference>
<keyword evidence="6" id="KW-1185">Reference proteome</keyword>
<dbReference type="PROSITE" id="PS50932">
    <property type="entry name" value="HTH_LACI_2"/>
    <property type="match status" value="1"/>
</dbReference>
<dbReference type="SMART" id="SM00354">
    <property type="entry name" value="HTH_LACI"/>
    <property type="match status" value="1"/>
</dbReference>
<keyword evidence="1" id="KW-0805">Transcription regulation</keyword>
<evidence type="ECO:0000256" key="2">
    <source>
        <dbReference type="ARBA" id="ARBA00023125"/>
    </source>
</evidence>
<keyword evidence="2 5" id="KW-0238">DNA-binding</keyword>
<dbReference type="Gene3D" id="1.10.260.40">
    <property type="entry name" value="lambda repressor-like DNA-binding domains"/>
    <property type="match status" value="1"/>
</dbReference>
<proteinExistence type="predicted"/>
<dbReference type="EMBL" id="JADBGI010000027">
    <property type="protein sequence ID" value="MBE3001698.1"/>
    <property type="molecule type" value="Genomic_DNA"/>
</dbReference>
<dbReference type="InterPro" id="IPR046335">
    <property type="entry name" value="LacI/GalR-like_sensor"/>
</dbReference>
<gene>
    <name evidence="5" type="ORF">IDM40_23810</name>
</gene>
<comment type="caution">
    <text evidence="5">The sequence shown here is derived from an EMBL/GenBank/DDBJ whole genome shotgun (WGS) entry which is preliminary data.</text>
</comment>
<evidence type="ECO:0000259" key="4">
    <source>
        <dbReference type="PROSITE" id="PS50932"/>
    </source>
</evidence>
<dbReference type="Gene3D" id="3.40.50.2300">
    <property type="match status" value="2"/>
</dbReference>
<dbReference type="CDD" id="cd01392">
    <property type="entry name" value="HTH_LacI"/>
    <property type="match status" value="1"/>
</dbReference>
<sequence length="345" mass="36487">MGPRLADIARHAGVSEATVSRVLNDKPGVGGDTRKAVLTALDVLGYERPARLRQRSAGLVGMVVPELGNPVFPMFAQAAEGALAQRGFTPVLCTQTPGGITEDEYVELLLERNVSGIIFVSGRHADTSAPRERYESLVSRGLPIVLVNGYSEHIPAAFVSCDDREAGRQAVDHLVATGHTRIGFTSGPERYVPVHRKLEGYHQALAAHGLDGEGLVELSLFGVEGGEAAATALIERGVTAMVCGSDMMALGAIRAARRLGLRVPKDFSVVGYDDSQLIAFTDPPLTTVRQPVTAMALAAVRTLCDEIAGHAVSRTEYMFAPELVVRGSTAAAPSRTAAVAEPRAV</sequence>
<dbReference type="SUPFAM" id="SSF47413">
    <property type="entry name" value="lambda repressor-like DNA-binding domains"/>
    <property type="match status" value="1"/>
</dbReference>